<dbReference type="Proteomes" id="UP000051269">
    <property type="component" value="Unassembled WGS sequence"/>
</dbReference>
<dbReference type="Pfam" id="PF00196">
    <property type="entry name" value="GerE"/>
    <property type="match status" value="1"/>
</dbReference>
<dbReference type="InterPro" id="IPR016032">
    <property type="entry name" value="Sig_transdc_resp-reg_C-effctor"/>
</dbReference>
<evidence type="ECO:0000259" key="5">
    <source>
        <dbReference type="PROSITE" id="PS50110"/>
    </source>
</evidence>
<evidence type="ECO:0000256" key="3">
    <source>
        <dbReference type="PROSITE-ProRule" id="PRU00169"/>
    </source>
</evidence>
<dbReference type="InterPro" id="IPR000792">
    <property type="entry name" value="Tscrpt_reg_LuxR_C"/>
</dbReference>
<dbReference type="GO" id="GO:0003677">
    <property type="term" value="F:DNA binding"/>
    <property type="evidence" value="ECO:0007669"/>
    <property type="project" value="UniProtKB-KW"/>
</dbReference>
<dbReference type="CDD" id="cd17535">
    <property type="entry name" value="REC_NarL-like"/>
    <property type="match status" value="1"/>
</dbReference>
<dbReference type="GO" id="GO:0000160">
    <property type="term" value="P:phosphorelay signal transduction system"/>
    <property type="evidence" value="ECO:0007669"/>
    <property type="project" value="InterPro"/>
</dbReference>
<dbReference type="EMBL" id="LIBO01000029">
    <property type="protein sequence ID" value="KRO62839.1"/>
    <property type="molecule type" value="Genomic_DNA"/>
</dbReference>
<dbReference type="InterPro" id="IPR011006">
    <property type="entry name" value="CheY-like_superfamily"/>
</dbReference>
<evidence type="ECO:0008006" key="8">
    <source>
        <dbReference type="Google" id="ProtNLM"/>
    </source>
</evidence>
<evidence type="ECO:0000256" key="2">
    <source>
        <dbReference type="ARBA" id="ARBA00023125"/>
    </source>
</evidence>
<dbReference type="Pfam" id="PF00072">
    <property type="entry name" value="Response_reg"/>
    <property type="match status" value="1"/>
</dbReference>
<dbReference type="PANTHER" id="PTHR43214">
    <property type="entry name" value="TWO-COMPONENT RESPONSE REGULATOR"/>
    <property type="match status" value="1"/>
</dbReference>
<accession>A0A0R2RJM5</accession>
<comment type="caution">
    <text evidence="6">The sequence shown here is derived from an EMBL/GenBank/DDBJ whole genome shotgun (WGS) entry which is preliminary data.</text>
</comment>
<dbReference type="SMART" id="SM00448">
    <property type="entry name" value="REC"/>
    <property type="match status" value="1"/>
</dbReference>
<dbReference type="CDD" id="cd06170">
    <property type="entry name" value="LuxR_C_like"/>
    <property type="match status" value="1"/>
</dbReference>
<dbReference type="PANTHER" id="PTHR43214:SF43">
    <property type="entry name" value="TWO-COMPONENT RESPONSE REGULATOR"/>
    <property type="match status" value="1"/>
</dbReference>
<proteinExistence type="predicted"/>
<feature type="domain" description="HTH luxR-type" evidence="4">
    <location>
        <begin position="153"/>
        <end position="218"/>
    </location>
</feature>
<dbReference type="AlphaFoldDB" id="A0A0R2RJM5"/>
<dbReference type="SMART" id="SM00421">
    <property type="entry name" value="HTH_LUXR"/>
    <property type="match status" value="1"/>
</dbReference>
<keyword evidence="1 3" id="KW-0597">Phosphoprotein</keyword>
<dbReference type="InterPro" id="IPR039420">
    <property type="entry name" value="WalR-like"/>
</dbReference>
<dbReference type="GO" id="GO:0006355">
    <property type="term" value="P:regulation of DNA-templated transcription"/>
    <property type="evidence" value="ECO:0007669"/>
    <property type="project" value="InterPro"/>
</dbReference>
<evidence type="ECO:0000313" key="7">
    <source>
        <dbReference type="Proteomes" id="UP000051269"/>
    </source>
</evidence>
<dbReference type="PROSITE" id="PS50110">
    <property type="entry name" value="RESPONSE_REGULATORY"/>
    <property type="match status" value="1"/>
</dbReference>
<dbReference type="SUPFAM" id="SSF46894">
    <property type="entry name" value="C-terminal effector domain of the bipartite response regulators"/>
    <property type="match status" value="1"/>
</dbReference>
<evidence type="ECO:0000313" key="6">
    <source>
        <dbReference type="EMBL" id="KRO62839.1"/>
    </source>
</evidence>
<evidence type="ECO:0000256" key="1">
    <source>
        <dbReference type="ARBA" id="ARBA00022553"/>
    </source>
</evidence>
<keyword evidence="2" id="KW-0238">DNA-binding</keyword>
<dbReference type="PROSITE" id="PS50043">
    <property type="entry name" value="HTH_LUXR_2"/>
    <property type="match status" value="1"/>
</dbReference>
<reference evidence="6 7" key="1">
    <citation type="submission" date="2015-10" db="EMBL/GenBank/DDBJ databases">
        <title>Metagenome-Assembled Genomes uncover a global brackish microbiome.</title>
        <authorList>
            <person name="Hugerth L.W."/>
            <person name="Larsson J."/>
            <person name="Alneberg J."/>
            <person name="Lindh M.V."/>
            <person name="Legrand C."/>
            <person name="Pinhassi J."/>
            <person name="Andersson A.F."/>
        </authorList>
    </citation>
    <scope>NUCLEOTIDE SEQUENCE [LARGE SCALE GENOMIC DNA]</scope>
    <source>
        <strain evidence="6">BACL18 MAG-120507-bin52</strain>
    </source>
</reference>
<organism evidence="6 7">
    <name type="scientific">Verrucomicrobia subdivision 6 bacterium BACL9 MAG-120507-bin52</name>
    <dbReference type="NCBI Taxonomy" id="1655590"/>
    <lineage>
        <taxon>Bacteria</taxon>
        <taxon>Pseudomonadati</taxon>
        <taxon>Verrucomicrobiota</taxon>
        <taxon>Verrucomicrobiia</taxon>
        <taxon>Verrucomicrobiales</taxon>
        <taxon>Verrucomicrobia subdivision 6</taxon>
    </lineage>
</organism>
<sequence length="224" mass="24399">MKANLPQKKSSAATHAADRITILIVDDHSVVRAGIRALLGTDAGFKVVGEGENGQKAVEMYRQLQPQIVLMDLRMPLLDGVEATRAIRQIDPQARIVMLTTHQGDEEIHAAFEAGAVGYILKNSPGDDLAAALRAVANGKNWIPDDIAKKMEAHAGKDKLTERELDVLQRLVGGDSNKELADKMGVTEHTVKAHLKSIIAKLKVRDRTEAVTVGLRRGIIRLPE</sequence>
<dbReference type="InterPro" id="IPR058245">
    <property type="entry name" value="NreC/VraR/RcsB-like_REC"/>
</dbReference>
<feature type="domain" description="Response regulatory" evidence="5">
    <location>
        <begin position="21"/>
        <end position="137"/>
    </location>
</feature>
<evidence type="ECO:0000259" key="4">
    <source>
        <dbReference type="PROSITE" id="PS50043"/>
    </source>
</evidence>
<dbReference type="InterPro" id="IPR001789">
    <property type="entry name" value="Sig_transdc_resp-reg_receiver"/>
</dbReference>
<dbReference type="Gene3D" id="3.40.50.2300">
    <property type="match status" value="1"/>
</dbReference>
<dbReference type="PRINTS" id="PR00038">
    <property type="entry name" value="HTHLUXR"/>
</dbReference>
<protein>
    <recommendedName>
        <fullName evidence="8">LuxR family transcriptional regulator</fullName>
    </recommendedName>
</protein>
<dbReference type="SUPFAM" id="SSF52172">
    <property type="entry name" value="CheY-like"/>
    <property type="match status" value="1"/>
</dbReference>
<name>A0A0R2RJM5_9BACT</name>
<gene>
    <name evidence="6" type="ORF">ABR82_04860</name>
</gene>
<feature type="modified residue" description="4-aspartylphosphate" evidence="3">
    <location>
        <position position="72"/>
    </location>
</feature>